<reference evidence="1 2" key="1">
    <citation type="submission" date="2017-07" db="EMBL/GenBank/DDBJ databases">
        <title>Draft whole genome sequences of clinical Proprionibacteriaceae strains.</title>
        <authorList>
            <person name="Bernier A.-M."/>
            <person name="Bernard K."/>
            <person name="Domingo M.-C."/>
        </authorList>
    </citation>
    <scope>NUCLEOTIDE SEQUENCE [LARGE SCALE GENOMIC DNA]</scope>
    <source>
        <strain evidence="1 2">NML 030167</strain>
    </source>
</reference>
<gene>
    <name evidence="1" type="ORF">CGZ94_10940</name>
</gene>
<name>A0A255GD33_9ACTN</name>
<dbReference type="EMBL" id="NMVO01000013">
    <property type="protein sequence ID" value="OYO13481.1"/>
    <property type="molecule type" value="Genomic_DNA"/>
</dbReference>
<evidence type="ECO:0000313" key="2">
    <source>
        <dbReference type="Proteomes" id="UP000215896"/>
    </source>
</evidence>
<accession>A0A255GD33</accession>
<comment type="caution">
    <text evidence="1">The sequence shown here is derived from an EMBL/GenBank/DDBJ whole genome shotgun (WGS) entry which is preliminary data.</text>
</comment>
<evidence type="ECO:0008006" key="3">
    <source>
        <dbReference type="Google" id="ProtNLM"/>
    </source>
</evidence>
<sequence length="188" mass="19566">MLGAIALVVIVIVVLTMTVFKTPTLPADRTRDLGSGLSVGSDQMTKVNETSAQKAFPGSDSCSAPSREALTAAAPVVTAGGNDSVITVARYADEKSAGAAYQTLTGALKDCSAKNYRINQPNLNRANSNGASYQTFRLTPVGGSSTTPRDILIIDYGNTVAIATSNALGDPKTTVDGYTRRYKEVAKG</sequence>
<protein>
    <recommendedName>
        <fullName evidence="3">PknH-like extracellular domain-containing protein</fullName>
    </recommendedName>
</protein>
<organism evidence="1 2">
    <name type="scientific">Enemella evansiae</name>
    <dbReference type="NCBI Taxonomy" id="2016499"/>
    <lineage>
        <taxon>Bacteria</taxon>
        <taxon>Bacillati</taxon>
        <taxon>Actinomycetota</taxon>
        <taxon>Actinomycetes</taxon>
        <taxon>Propionibacteriales</taxon>
        <taxon>Propionibacteriaceae</taxon>
        <taxon>Enemella</taxon>
    </lineage>
</organism>
<evidence type="ECO:0000313" key="1">
    <source>
        <dbReference type="EMBL" id="OYO13481.1"/>
    </source>
</evidence>
<keyword evidence="2" id="KW-1185">Reference proteome</keyword>
<proteinExistence type="predicted"/>
<dbReference type="AlphaFoldDB" id="A0A255GD33"/>
<dbReference type="Proteomes" id="UP000215896">
    <property type="component" value="Unassembled WGS sequence"/>
</dbReference>